<dbReference type="PROSITE" id="PS51257">
    <property type="entry name" value="PROKAR_LIPOPROTEIN"/>
    <property type="match status" value="1"/>
</dbReference>
<dbReference type="Pfam" id="PF10531">
    <property type="entry name" value="SLBB"/>
    <property type="match status" value="1"/>
</dbReference>
<dbReference type="AlphaFoldDB" id="A0A395LJB6"/>
<proteinExistence type="predicted"/>
<feature type="chain" id="PRO_5017307510" evidence="2">
    <location>
        <begin position="23"/>
        <end position="242"/>
    </location>
</feature>
<dbReference type="Pfam" id="PF02563">
    <property type="entry name" value="Poly_export"/>
    <property type="match status" value="1"/>
</dbReference>
<keyword evidence="1 2" id="KW-0732">Signal</keyword>
<feature type="domain" description="Soluble ligand binding" evidence="4">
    <location>
        <begin position="134"/>
        <end position="182"/>
    </location>
</feature>
<evidence type="ECO:0000313" key="5">
    <source>
        <dbReference type="EMBL" id="RDS76759.1"/>
    </source>
</evidence>
<name>A0A395LJB6_9SPHN</name>
<dbReference type="Gene3D" id="3.30.1950.10">
    <property type="entry name" value="wza like domain"/>
    <property type="match status" value="1"/>
</dbReference>
<evidence type="ECO:0000256" key="1">
    <source>
        <dbReference type="ARBA" id="ARBA00022729"/>
    </source>
</evidence>
<keyword evidence="6" id="KW-1185">Reference proteome</keyword>
<dbReference type="InterPro" id="IPR003715">
    <property type="entry name" value="Poly_export_N"/>
</dbReference>
<dbReference type="EMBL" id="QRBB01000001">
    <property type="protein sequence ID" value="RDS76759.1"/>
    <property type="molecule type" value="Genomic_DNA"/>
</dbReference>
<dbReference type="PANTHER" id="PTHR33619">
    <property type="entry name" value="POLYSACCHARIDE EXPORT PROTEIN GFCE-RELATED"/>
    <property type="match status" value="1"/>
</dbReference>
<dbReference type="InterPro" id="IPR049712">
    <property type="entry name" value="Poly_export"/>
</dbReference>
<dbReference type="GO" id="GO:0015159">
    <property type="term" value="F:polysaccharide transmembrane transporter activity"/>
    <property type="evidence" value="ECO:0007669"/>
    <property type="project" value="InterPro"/>
</dbReference>
<feature type="signal peptide" evidence="2">
    <location>
        <begin position="1"/>
        <end position="22"/>
    </location>
</feature>
<evidence type="ECO:0000313" key="6">
    <source>
        <dbReference type="Proteomes" id="UP000254101"/>
    </source>
</evidence>
<organism evidence="5 6">
    <name type="scientific">Alteriqipengyuania lutimaris</name>
    <dbReference type="NCBI Taxonomy" id="1538146"/>
    <lineage>
        <taxon>Bacteria</taxon>
        <taxon>Pseudomonadati</taxon>
        <taxon>Pseudomonadota</taxon>
        <taxon>Alphaproteobacteria</taxon>
        <taxon>Sphingomonadales</taxon>
        <taxon>Erythrobacteraceae</taxon>
        <taxon>Alteriqipengyuania</taxon>
    </lineage>
</organism>
<dbReference type="PANTHER" id="PTHR33619:SF3">
    <property type="entry name" value="POLYSACCHARIDE EXPORT PROTEIN GFCE-RELATED"/>
    <property type="match status" value="1"/>
</dbReference>
<evidence type="ECO:0000259" key="3">
    <source>
        <dbReference type="Pfam" id="PF02563"/>
    </source>
</evidence>
<protein>
    <submittedName>
        <fullName evidence="5">Polysaccharide export protein</fullName>
    </submittedName>
</protein>
<dbReference type="Proteomes" id="UP000254101">
    <property type="component" value="Unassembled WGS sequence"/>
</dbReference>
<gene>
    <name evidence="5" type="ORF">DL238_03465</name>
</gene>
<evidence type="ECO:0000259" key="4">
    <source>
        <dbReference type="Pfam" id="PF10531"/>
    </source>
</evidence>
<comment type="caution">
    <text evidence="5">The sequence shown here is derived from an EMBL/GenBank/DDBJ whole genome shotgun (WGS) entry which is preliminary data.</text>
</comment>
<sequence length="242" mass="25744">MRQELRSMILLLSASMLLAACAGREPIRSTADLTVIEGESLLPSPDRSDLTVAPRLALIGPLDTISVDVFGVPQLSREVQVDSGGRIAMPLIGTVDAGGKTAAELASDIERSLAGRYVRNPSVSVNIDSSVSQVVTVDGQVVEPGLYPVTNQMTLLRAVASARGLTEFAKEDDVVILRQVNGQRLAGLYNISAIRRGLYADPAIYANDIIVVGDSPQRRMFRDLVGVAPLLASPVIALLDNL</sequence>
<dbReference type="OrthoDB" id="8410640at2"/>
<evidence type="ECO:0000256" key="2">
    <source>
        <dbReference type="SAM" id="SignalP"/>
    </source>
</evidence>
<accession>A0A395LJB6</accession>
<feature type="domain" description="Polysaccharide export protein N-terminal" evidence="3">
    <location>
        <begin position="58"/>
        <end position="127"/>
    </location>
</feature>
<dbReference type="Gene3D" id="3.10.560.10">
    <property type="entry name" value="Outer membrane lipoprotein wza domain like"/>
    <property type="match status" value="1"/>
</dbReference>
<reference evidence="5 6" key="1">
    <citation type="submission" date="2018-07" db="EMBL/GenBank/DDBJ databases">
        <title>Erythrobacter nanhaiensis sp. nov., a novel member of the genus Erythrobacter isolated from the South China Sea.</title>
        <authorList>
            <person name="Chen X."/>
            <person name="Liu J."/>
        </authorList>
    </citation>
    <scope>NUCLEOTIDE SEQUENCE [LARGE SCALE GENOMIC DNA]</scope>
    <source>
        <strain evidence="5 6">S-5</strain>
    </source>
</reference>
<dbReference type="InterPro" id="IPR019554">
    <property type="entry name" value="Soluble_ligand-bd"/>
</dbReference>